<evidence type="ECO:0000256" key="1">
    <source>
        <dbReference type="SAM" id="Phobius"/>
    </source>
</evidence>
<dbReference type="Proteomes" id="UP000621799">
    <property type="component" value="Unassembled WGS sequence"/>
</dbReference>
<evidence type="ECO:0000313" key="2">
    <source>
        <dbReference type="EMBL" id="MBE9042548.1"/>
    </source>
</evidence>
<organism evidence="2 3">
    <name type="scientific">Zarconia navalis LEGE 11467</name>
    <dbReference type="NCBI Taxonomy" id="1828826"/>
    <lineage>
        <taxon>Bacteria</taxon>
        <taxon>Bacillati</taxon>
        <taxon>Cyanobacteriota</taxon>
        <taxon>Cyanophyceae</taxon>
        <taxon>Oscillatoriophycideae</taxon>
        <taxon>Oscillatoriales</taxon>
        <taxon>Oscillatoriales incertae sedis</taxon>
        <taxon>Zarconia</taxon>
        <taxon>Zarconia navalis</taxon>
    </lineage>
</organism>
<sequence>MLTAVLIANALVALVCFYATWRVLKLRRTLARVADVLLDVERNTRYILHNAPDFILSGQMGTRQFRHQYRQLELQMRRVRKVLALVYFGKRIWQRRRMKEVSRLQSSLKEL</sequence>
<name>A0A928ZAC0_9CYAN</name>
<feature type="transmembrane region" description="Helical" evidence="1">
    <location>
        <begin position="6"/>
        <end position="24"/>
    </location>
</feature>
<proteinExistence type="predicted"/>
<keyword evidence="1" id="KW-0472">Membrane</keyword>
<comment type="caution">
    <text evidence="2">The sequence shown here is derived from an EMBL/GenBank/DDBJ whole genome shotgun (WGS) entry which is preliminary data.</text>
</comment>
<evidence type="ECO:0000313" key="3">
    <source>
        <dbReference type="Proteomes" id="UP000621799"/>
    </source>
</evidence>
<reference evidence="2" key="1">
    <citation type="submission" date="2020-10" db="EMBL/GenBank/DDBJ databases">
        <authorList>
            <person name="Castelo-Branco R."/>
            <person name="Eusebio N."/>
            <person name="Adriana R."/>
            <person name="Vieira A."/>
            <person name="Brugerolle De Fraissinette N."/>
            <person name="Rezende De Castro R."/>
            <person name="Schneider M.P."/>
            <person name="Vasconcelos V."/>
            <person name="Leao P.N."/>
        </authorList>
    </citation>
    <scope>NUCLEOTIDE SEQUENCE</scope>
    <source>
        <strain evidence="2">LEGE 11467</strain>
    </source>
</reference>
<keyword evidence="1" id="KW-1133">Transmembrane helix</keyword>
<dbReference type="AlphaFoldDB" id="A0A928ZAC0"/>
<keyword evidence="1" id="KW-0812">Transmembrane</keyword>
<protein>
    <submittedName>
        <fullName evidence="2">Uncharacterized protein</fullName>
    </submittedName>
</protein>
<accession>A0A928ZAC0</accession>
<dbReference type="RefSeq" id="WP_264322705.1">
    <property type="nucleotide sequence ID" value="NZ_JADEXN010000379.1"/>
</dbReference>
<dbReference type="EMBL" id="JADEXN010000379">
    <property type="protein sequence ID" value="MBE9042548.1"/>
    <property type="molecule type" value="Genomic_DNA"/>
</dbReference>
<keyword evidence="3" id="KW-1185">Reference proteome</keyword>
<gene>
    <name evidence="2" type="ORF">IQ235_17395</name>
</gene>